<sequence>MEIYIIISLCIASFLAGFIDAIAGGGGLIQTPLALILLPNLAISNLIGSLKVPAITGTSIAAVHYLKNVHMQWKSLLIMALFSCISAFFGSYLLTLVSNQFMKPLLFFILILLAIYTFIKKDFGNHHPKNISENNFLFIGCVISSFIGFYDGFIGPGTGSFLIVSFIVILGLDFLHASAHAKLVNIASNIGSLSLFILKGKIIWILAIPMAICNGLGGWLGAKLAIKKGNQFIRIFFLVVVICTLIRLSYDIFVK</sequence>
<protein>
    <recommendedName>
        <fullName evidence="8">Probable membrane transporter protein</fullName>
    </recommendedName>
</protein>
<keyword evidence="7 8" id="KW-0472">Membrane</keyword>
<evidence type="ECO:0000256" key="6">
    <source>
        <dbReference type="ARBA" id="ARBA00022989"/>
    </source>
</evidence>
<dbReference type="AlphaFoldDB" id="A0AAI8CFG0"/>
<evidence type="ECO:0000256" key="2">
    <source>
        <dbReference type="ARBA" id="ARBA00009142"/>
    </source>
</evidence>
<feature type="transmembrane region" description="Helical" evidence="8">
    <location>
        <begin position="41"/>
        <end position="63"/>
    </location>
</feature>
<keyword evidence="6 8" id="KW-1133">Transmembrane helix</keyword>
<feature type="transmembrane region" description="Helical" evidence="8">
    <location>
        <begin position="7"/>
        <end position="29"/>
    </location>
</feature>
<evidence type="ECO:0000313" key="10">
    <source>
        <dbReference type="Proteomes" id="UP000304840"/>
    </source>
</evidence>
<feature type="transmembrane region" description="Helical" evidence="8">
    <location>
        <begin position="131"/>
        <end position="150"/>
    </location>
</feature>
<feature type="transmembrane region" description="Helical" evidence="8">
    <location>
        <begin position="202"/>
        <end position="220"/>
    </location>
</feature>
<comment type="subcellular location">
    <subcellularLocation>
        <location evidence="1 8">Cell membrane</location>
        <topology evidence="1 8">Multi-pass membrane protein</topology>
    </subcellularLocation>
</comment>
<reference evidence="9 10" key="2">
    <citation type="submission" date="2019-05" db="EMBL/GenBank/DDBJ databases">
        <authorList>
            <person name="Ravantti J.J."/>
        </authorList>
    </citation>
    <scope>NUCLEOTIDE SEQUENCE [LARGE SCALE GENOMIC DNA]</scope>
    <source>
        <strain evidence="9 10">B185</strain>
    </source>
</reference>
<evidence type="ECO:0000313" key="9">
    <source>
        <dbReference type="EMBL" id="AMO18969.1"/>
    </source>
</evidence>
<keyword evidence="3" id="KW-0813">Transport</keyword>
<proteinExistence type="inferred from homology"/>
<feature type="transmembrane region" description="Helical" evidence="8">
    <location>
        <begin position="75"/>
        <end position="95"/>
    </location>
</feature>
<dbReference type="EMBL" id="CP010992">
    <property type="protein sequence ID" value="AMO18969.1"/>
    <property type="molecule type" value="Genomic_DNA"/>
</dbReference>
<organism evidence="9 10">
    <name type="scientific">Flavobacterium columnare</name>
    <dbReference type="NCBI Taxonomy" id="996"/>
    <lineage>
        <taxon>Bacteria</taxon>
        <taxon>Pseudomonadati</taxon>
        <taxon>Bacteroidota</taxon>
        <taxon>Flavobacteriia</taxon>
        <taxon>Flavobacteriales</taxon>
        <taxon>Flavobacteriaceae</taxon>
        <taxon>Flavobacterium</taxon>
    </lineage>
</organism>
<dbReference type="GO" id="GO:0005886">
    <property type="term" value="C:plasma membrane"/>
    <property type="evidence" value="ECO:0007669"/>
    <property type="project" value="UniProtKB-SubCell"/>
</dbReference>
<dbReference type="Proteomes" id="UP000304840">
    <property type="component" value="Chromosome"/>
</dbReference>
<reference evidence="10" key="1">
    <citation type="submission" date="2016-03" db="EMBL/GenBank/DDBJ databases">
        <title>Flavobacterium columnare strain B185, complete genome.</title>
        <authorList>
            <person name="Sundberg L.-R."/>
            <person name="Papponen P."/>
            <person name="Laanto E."/>
        </authorList>
    </citation>
    <scope>NUCLEOTIDE SEQUENCE [LARGE SCALE GENOMIC DNA]</scope>
    <source>
        <strain evidence="10">B185</strain>
    </source>
</reference>
<dbReference type="PANTHER" id="PTHR30269">
    <property type="entry name" value="TRANSMEMBRANE PROTEIN YFCA"/>
    <property type="match status" value="1"/>
</dbReference>
<dbReference type="RefSeq" id="WP_138424690.1">
    <property type="nucleotide sequence ID" value="NZ_CP010992.1"/>
</dbReference>
<accession>A0AAI8CFG0</accession>
<feature type="transmembrane region" description="Helical" evidence="8">
    <location>
        <begin position="162"/>
        <end position="181"/>
    </location>
</feature>
<evidence type="ECO:0000256" key="1">
    <source>
        <dbReference type="ARBA" id="ARBA00004651"/>
    </source>
</evidence>
<dbReference type="PANTHER" id="PTHR30269:SF0">
    <property type="entry name" value="MEMBRANE TRANSPORTER PROTEIN YFCA-RELATED"/>
    <property type="match status" value="1"/>
</dbReference>
<keyword evidence="4 8" id="KW-1003">Cell membrane</keyword>
<gene>
    <name evidence="9" type="ORF">UN65_00075</name>
</gene>
<evidence type="ECO:0000256" key="3">
    <source>
        <dbReference type="ARBA" id="ARBA00022448"/>
    </source>
</evidence>
<dbReference type="InterPro" id="IPR002781">
    <property type="entry name" value="TM_pro_TauE-like"/>
</dbReference>
<evidence type="ECO:0000256" key="7">
    <source>
        <dbReference type="ARBA" id="ARBA00023136"/>
    </source>
</evidence>
<feature type="transmembrane region" description="Helical" evidence="8">
    <location>
        <begin position="101"/>
        <end position="119"/>
    </location>
</feature>
<dbReference type="Pfam" id="PF01925">
    <property type="entry name" value="TauE"/>
    <property type="match status" value="1"/>
</dbReference>
<comment type="similarity">
    <text evidence="2 8">Belongs to the 4-toluene sulfonate uptake permease (TSUP) (TC 2.A.102) family.</text>
</comment>
<evidence type="ECO:0000256" key="5">
    <source>
        <dbReference type="ARBA" id="ARBA00022692"/>
    </source>
</evidence>
<dbReference type="InterPro" id="IPR052017">
    <property type="entry name" value="TSUP"/>
</dbReference>
<keyword evidence="5 8" id="KW-0812">Transmembrane</keyword>
<evidence type="ECO:0000256" key="8">
    <source>
        <dbReference type="RuleBase" id="RU363041"/>
    </source>
</evidence>
<feature type="transmembrane region" description="Helical" evidence="8">
    <location>
        <begin position="232"/>
        <end position="250"/>
    </location>
</feature>
<name>A0AAI8CFG0_9FLAO</name>
<evidence type="ECO:0000256" key="4">
    <source>
        <dbReference type="ARBA" id="ARBA00022475"/>
    </source>
</evidence>